<accession>A0A6J5LQ96</accession>
<dbReference type="Gene3D" id="1.10.30.50">
    <property type="match status" value="1"/>
</dbReference>
<dbReference type="GO" id="GO:0004519">
    <property type="term" value="F:endonuclease activity"/>
    <property type="evidence" value="ECO:0007669"/>
    <property type="project" value="UniProtKB-KW"/>
</dbReference>
<protein>
    <submittedName>
        <fullName evidence="1">HNH endonuclease</fullName>
    </submittedName>
</protein>
<keyword evidence="1" id="KW-0540">Nuclease</keyword>
<proteinExistence type="predicted"/>
<organism evidence="1">
    <name type="scientific">uncultured Caudovirales phage</name>
    <dbReference type="NCBI Taxonomy" id="2100421"/>
    <lineage>
        <taxon>Viruses</taxon>
        <taxon>Duplodnaviria</taxon>
        <taxon>Heunggongvirae</taxon>
        <taxon>Uroviricota</taxon>
        <taxon>Caudoviricetes</taxon>
        <taxon>Peduoviridae</taxon>
        <taxon>Maltschvirus</taxon>
        <taxon>Maltschvirus maltsch</taxon>
    </lineage>
</organism>
<keyword evidence="1" id="KW-0378">Hydrolase</keyword>
<dbReference type="EMBL" id="LR796276">
    <property type="protein sequence ID" value="CAB4133829.1"/>
    <property type="molecule type" value="Genomic_DNA"/>
</dbReference>
<gene>
    <name evidence="1" type="ORF">UFOVP262_39</name>
</gene>
<name>A0A6J5LQ96_9CAUD</name>
<sequence>MPTLPFNNKCASLGCPDNRSRLSTFCLAHGGRDTYVARRSIERKKFNSMYDKGSWKKLRQAKLSMQPMCQACLIRGVVSPASQVDHLFAWSAIGEMAFYRNVFQCLCHGCHSDKTQLERDGVYRHYNGKEMDYSIEDYQSVLGIASMDSATSSESHGMGEIL</sequence>
<reference evidence="1" key="1">
    <citation type="submission" date="2020-04" db="EMBL/GenBank/DDBJ databases">
        <authorList>
            <person name="Chiriac C."/>
            <person name="Salcher M."/>
            <person name="Ghai R."/>
            <person name="Kavagutti S V."/>
        </authorList>
    </citation>
    <scope>NUCLEOTIDE SEQUENCE</scope>
</reference>
<keyword evidence="1" id="KW-0255">Endonuclease</keyword>
<evidence type="ECO:0000313" key="1">
    <source>
        <dbReference type="EMBL" id="CAB4133829.1"/>
    </source>
</evidence>